<evidence type="ECO:0000313" key="3">
    <source>
        <dbReference type="EMBL" id="GMG56414.1"/>
    </source>
</evidence>
<accession>A0A9W6Z8I7</accession>
<evidence type="ECO:0000256" key="1">
    <source>
        <dbReference type="SAM" id="MobiDB-lite"/>
    </source>
</evidence>
<reference evidence="3" key="1">
    <citation type="submission" date="2023-04" db="EMBL/GenBank/DDBJ databases">
        <title>Ambrosiozyma monospora NBRC 1965.</title>
        <authorList>
            <person name="Ichikawa N."/>
            <person name="Sato H."/>
            <person name="Tonouchi N."/>
        </authorList>
    </citation>
    <scope>NUCLEOTIDE SEQUENCE</scope>
    <source>
        <strain evidence="3">NBRC 1965</strain>
    </source>
</reference>
<feature type="signal peptide" evidence="2">
    <location>
        <begin position="1"/>
        <end position="21"/>
    </location>
</feature>
<protein>
    <submittedName>
        <fullName evidence="3">Unnamed protein product</fullName>
    </submittedName>
</protein>
<feature type="chain" id="PRO_5040938967" evidence="2">
    <location>
        <begin position="22"/>
        <end position="404"/>
    </location>
</feature>
<keyword evidence="2" id="KW-0732">Signal</keyword>
<dbReference type="Proteomes" id="UP001165063">
    <property type="component" value="Unassembled WGS sequence"/>
</dbReference>
<sequence>MKTSHILIILFHLFTIFLAYATGTPIDGIHLLEVTTNTSKSSSTSTSTSTSSIINPSSSKSAISTKSSYLTLTASSTSSSFYSSSSSSSDYNSTDAYKSFILSSKASVKSVYSVSTASAASVKSVSTESVAYEKSMSTKFVASVKSMSTKFVASVKSSSEASVKLAKSKSKESVEVLKTANKSVMLLMTITDPSDYTPTFNPVPSFSPTVSKLRTHSNKLTNHVIDHSRSTNDVSSKLSIADRSFISPSSSNLSAVETIPASSCITEETAAVNPLIGVETGSSSVIVSPTSGIPNQEDTSETQSKYECTSIIINTSVQSHIISSGTLTITYSATTFAAKRDEFGSNYHNIAADHIYVNPEESSDDNSVETQSKRISYAATVVVAHVSTSYHTDESQSSGTYIRF</sequence>
<comment type="caution">
    <text evidence="3">The sequence shown here is derived from an EMBL/GenBank/DDBJ whole genome shotgun (WGS) entry which is preliminary data.</text>
</comment>
<dbReference type="EMBL" id="BSXU01007555">
    <property type="protein sequence ID" value="GMG56414.1"/>
    <property type="molecule type" value="Genomic_DNA"/>
</dbReference>
<gene>
    <name evidence="3" type="ORF">Amon01_000848100</name>
</gene>
<evidence type="ECO:0000256" key="2">
    <source>
        <dbReference type="SAM" id="SignalP"/>
    </source>
</evidence>
<organism evidence="3 4">
    <name type="scientific">Ambrosiozyma monospora</name>
    <name type="common">Yeast</name>
    <name type="synonym">Endomycopsis monosporus</name>
    <dbReference type="NCBI Taxonomy" id="43982"/>
    <lineage>
        <taxon>Eukaryota</taxon>
        <taxon>Fungi</taxon>
        <taxon>Dikarya</taxon>
        <taxon>Ascomycota</taxon>
        <taxon>Saccharomycotina</taxon>
        <taxon>Pichiomycetes</taxon>
        <taxon>Pichiales</taxon>
        <taxon>Pichiaceae</taxon>
        <taxon>Ambrosiozyma</taxon>
    </lineage>
</organism>
<keyword evidence="4" id="KW-1185">Reference proteome</keyword>
<dbReference type="AlphaFoldDB" id="A0A9W6Z8I7"/>
<feature type="region of interest" description="Disordered" evidence="1">
    <location>
        <begin position="39"/>
        <end position="61"/>
    </location>
</feature>
<name>A0A9W6Z8I7_AMBMO</name>
<proteinExistence type="predicted"/>
<evidence type="ECO:0000313" key="4">
    <source>
        <dbReference type="Proteomes" id="UP001165063"/>
    </source>
</evidence>